<keyword evidence="9" id="KW-0832">Ubl conjugation</keyword>
<dbReference type="VEuPathDB" id="VectorBase:PHUM050890"/>
<comment type="subunit">
    <text evidence="16">Synthesized in an inactive form that binds to the N-terminal domain of CDC37. Has to be associated with a multiprotein complex containing Hsp90, CDC37 and PPP5C for maturation and activation by autophosphorylation. The phosphatase PPP5C modulates this activation. Homodimer; homodimerizes in presence of heme, forming a disulfide-linked inactive homodimer. Interacts with DELE1; binds both to full-length DELE1 and processed form of DELE1 (S-DELE1) in response to stress, leading to activate its protein kinase activity and trigger the integrated stress response (ISR).</text>
</comment>
<dbReference type="eggNOG" id="KOG1035">
    <property type="taxonomic scope" value="Eukaryota"/>
</dbReference>
<keyword evidence="19" id="KW-0175">Coiled coil</keyword>
<keyword evidence="22" id="KW-0396">Initiation factor</keyword>
<dbReference type="PANTHER" id="PTHR11042">
    <property type="entry name" value="EUKARYOTIC TRANSLATION INITIATION FACTOR 2-ALPHA KINASE EIF2-ALPHA KINASE -RELATED"/>
    <property type="match status" value="1"/>
</dbReference>
<dbReference type="AlphaFoldDB" id="E0VB35"/>
<dbReference type="STRING" id="121224.E0VB35"/>
<evidence type="ECO:0000313" key="23">
    <source>
        <dbReference type="EnsemblMetazoa" id="PHUM050890-PA"/>
    </source>
</evidence>
<evidence type="ECO:0000256" key="10">
    <source>
        <dbReference type="ARBA" id="ARBA00023157"/>
    </source>
</evidence>
<keyword evidence="6" id="KW-0547">Nucleotide-binding</keyword>
<evidence type="ECO:0000256" key="14">
    <source>
        <dbReference type="ARBA" id="ARBA00042456"/>
    </source>
</evidence>
<evidence type="ECO:0000313" key="22">
    <source>
        <dbReference type="EMBL" id="EEB10591.1"/>
    </source>
</evidence>
<dbReference type="Gene3D" id="1.20.5.490">
    <property type="entry name" value="Single helix bin"/>
    <property type="match status" value="1"/>
</dbReference>
<feature type="domain" description="Protein kinase" evidence="21">
    <location>
        <begin position="128"/>
        <end position="456"/>
    </location>
</feature>
<evidence type="ECO:0000256" key="20">
    <source>
        <dbReference type="SAM" id="MobiDB-lite"/>
    </source>
</evidence>
<accession>E0VB35</accession>
<evidence type="ECO:0000256" key="7">
    <source>
        <dbReference type="ARBA" id="ARBA00022777"/>
    </source>
</evidence>
<evidence type="ECO:0000256" key="3">
    <source>
        <dbReference type="ARBA" id="ARBA00022553"/>
    </source>
</evidence>
<dbReference type="InterPro" id="IPR011009">
    <property type="entry name" value="Kinase-like_dom_sf"/>
</dbReference>
<dbReference type="Gene3D" id="1.10.510.10">
    <property type="entry name" value="Transferase(Phosphotransferase) domain 1"/>
    <property type="match status" value="1"/>
</dbReference>
<dbReference type="GO" id="GO:0005737">
    <property type="term" value="C:cytoplasm"/>
    <property type="evidence" value="ECO:0007669"/>
    <property type="project" value="TreeGrafter"/>
</dbReference>
<reference evidence="23" key="3">
    <citation type="submission" date="2021-02" db="UniProtKB">
        <authorList>
            <consortium name="EnsemblMetazoa"/>
        </authorList>
    </citation>
    <scope>IDENTIFICATION</scope>
    <source>
        <strain evidence="23">USDA</strain>
    </source>
</reference>
<dbReference type="SUPFAM" id="SSF56112">
    <property type="entry name" value="Protein kinase-like (PK-like)"/>
    <property type="match status" value="1"/>
</dbReference>
<gene>
    <name evidence="23" type="primary">8232867</name>
    <name evidence="22" type="ORF">Phum_PHUM050890</name>
</gene>
<dbReference type="EMBL" id="DS235021">
    <property type="protein sequence ID" value="EEB10591.1"/>
    <property type="molecule type" value="Genomic_DNA"/>
</dbReference>
<dbReference type="PANTHER" id="PTHR11042:SF160">
    <property type="entry name" value="EUKARYOTIC TRANSLATION INITIATION FACTOR 2-ALPHA KINASE 1"/>
    <property type="match status" value="1"/>
</dbReference>
<dbReference type="Gene3D" id="3.30.200.20">
    <property type="entry name" value="Phosphorylase Kinase, domain 1"/>
    <property type="match status" value="1"/>
</dbReference>
<keyword evidence="8" id="KW-0067">ATP-binding</keyword>
<keyword evidence="2" id="KW-0723">Serine/threonine-protein kinase</keyword>
<evidence type="ECO:0000256" key="5">
    <source>
        <dbReference type="ARBA" id="ARBA00022737"/>
    </source>
</evidence>
<evidence type="ECO:0000256" key="17">
    <source>
        <dbReference type="ARBA" id="ARBA00048659"/>
    </source>
</evidence>
<organism>
    <name type="scientific">Pediculus humanus subsp. corporis</name>
    <name type="common">Body louse</name>
    <dbReference type="NCBI Taxonomy" id="121224"/>
    <lineage>
        <taxon>Eukaryota</taxon>
        <taxon>Metazoa</taxon>
        <taxon>Ecdysozoa</taxon>
        <taxon>Arthropoda</taxon>
        <taxon>Hexapoda</taxon>
        <taxon>Insecta</taxon>
        <taxon>Pterygota</taxon>
        <taxon>Neoptera</taxon>
        <taxon>Paraneoptera</taxon>
        <taxon>Psocodea</taxon>
        <taxon>Troctomorpha</taxon>
        <taxon>Phthiraptera</taxon>
        <taxon>Anoplura</taxon>
        <taxon>Pediculidae</taxon>
        <taxon>Pediculus</taxon>
    </lineage>
</organism>
<dbReference type="OMA" id="RECMWEE"/>
<dbReference type="InterPro" id="IPR000719">
    <property type="entry name" value="Prot_kinase_dom"/>
</dbReference>
<dbReference type="GO" id="GO:0003743">
    <property type="term" value="F:translation initiation factor activity"/>
    <property type="evidence" value="ECO:0007669"/>
    <property type="project" value="UniProtKB-KW"/>
</dbReference>
<evidence type="ECO:0000256" key="15">
    <source>
        <dbReference type="ARBA" id="ARBA00042914"/>
    </source>
</evidence>
<dbReference type="Pfam" id="PF22949">
    <property type="entry name" value="HRI2_3H"/>
    <property type="match status" value="1"/>
</dbReference>
<keyword evidence="10" id="KW-1015">Disulfide bond</keyword>
<feature type="region of interest" description="Disordered" evidence="20">
    <location>
        <begin position="225"/>
        <end position="246"/>
    </location>
</feature>
<evidence type="ECO:0000256" key="11">
    <source>
        <dbReference type="ARBA" id="ARBA00023193"/>
    </source>
</evidence>
<evidence type="ECO:0000259" key="21">
    <source>
        <dbReference type="PROSITE" id="PS50011"/>
    </source>
</evidence>
<keyword evidence="3" id="KW-0597">Phosphoprotein</keyword>
<dbReference type="GO" id="GO:0017148">
    <property type="term" value="P:negative regulation of translation"/>
    <property type="evidence" value="ECO:0007669"/>
    <property type="project" value="UniProtKB-KW"/>
</dbReference>
<evidence type="ECO:0000256" key="4">
    <source>
        <dbReference type="ARBA" id="ARBA00022679"/>
    </source>
</evidence>
<evidence type="ECO:0000256" key="8">
    <source>
        <dbReference type="ARBA" id="ARBA00022840"/>
    </source>
</evidence>
<comment type="catalytic activity">
    <reaction evidence="17">
        <text>L-threonyl-[protein] + ATP = O-phospho-L-threonyl-[protein] + ADP + H(+)</text>
        <dbReference type="Rhea" id="RHEA:46608"/>
        <dbReference type="Rhea" id="RHEA-COMP:11060"/>
        <dbReference type="Rhea" id="RHEA-COMP:11605"/>
        <dbReference type="ChEBI" id="CHEBI:15378"/>
        <dbReference type="ChEBI" id="CHEBI:30013"/>
        <dbReference type="ChEBI" id="CHEBI:30616"/>
        <dbReference type="ChEBI" id="CHEBI:61977"/>
        <dbReference type="ChEBI" id="CHEBI:456216"/>
        <dbReference type="EC" id="2.7.11.1"/>
    </reaction>
    <physiologicalReaction direction="left-to-right" evidence="17">
        <dbReference type="Rhea" id="RHEA:46609"/>
    </physiologicalReaction>
</comment>
<dbReference type="PROSITE" id="PS50011">
    <property type="entry name" value="PROTEIN_KINASE_DOM"/>
    <property type="match status" value="1"/>
</dbReference>
<dbReference type="HOGENOM" id="CLU_000288_134_0_1"/>
<dbReference type="EC" id="2.7.11.1" evidence="1"/>
<dbReference type="EnsemblMetazoa" id="PHUM050890-RA">
    <property type="protein sequence ID" value="PHUM050890-PA"/>
    <property type="gene ID" value="PHUM050890"/>
</dbReference>
<dbReference type="InterPro" id="IPR054521">
    <property type="entry name" value="HRI2_3H"/>
</dbReference>
<keyword evidence="11" id="KW-0652">Protein synthesis inhibitor</keyword>
<dbReference type="Proteomes" id="UP000009046">
    <property type="component" value="Unassembled WGS sequence"/>
</dbReference>
<dbReference type="GO" id="GO:0005524">
    <property type="term" value="F:ATP binding"/>
    <property type="evidence" value="ECO:0007669"/>
    <property type="project" value="UniProtKB-KW"/>
</dbReference>
<feature type="coiled-coil region" evidence="19">
    <location>
        <begin position="497"/>
        <end position="524"/>
    </location>
</feature>
<reference evidence="22" key="1">
    <citation type="submission" date="2007-04" db="EMBL/GenBank/DDBJ databases">
        <title>Annotation of Pediculus humanus corporis strain USDA.</title>
        <authorList>
            <person name="Kirkness E."/>
            <person name="Hannick L."/>
            <person name="Hass B."/>
            <person name="Bruggner R."/>
            <person name="Lawson D."/>
            <person name="Bidwell S."/>
            <person name="Joardar V."/>
            <person name="Caler E."/>
            <person name="Walenz B."/>
            <person name="Inman J."/>
            <person name="Schobel S."/>
            <person name="Galinsky K."/>
            <person name="Amedeo P."/>
            <person name="Strausberg R."/>
        </authorList>
    </citation>
    <scope>NUCLEOTIDE SEQUENCE</scope>
    <source>
        <strain evidence="22">USDA</strain>
    </source>
</reference>
<name>E0VB35_PEDHC</name>
<keyword evidence="22" id="KW-0648">Protein biosynthesis</keyword>
<dbReference type="GeneID" id="8232867"/>
<dbReference type="InterPro" id="IPR050339">
    <property type="entry name" value="CC_SR_Kinase"/>
</dbReference>
<dbReference type="RefSeq" id="XP_002423329.1">
    <property type="nucleotide sequence ID" value="XM_002423284.1"/>
</dbReference>
<evidence type="ECO:0000256" key="18">
    <source>
        <dbReference type="ARBA" id="ARBA00048977"/>
    </source>
</evidence>
<dbReference type="InterPro" id="IPR008271">
    <property type="entry name" value="Ser/Thr_kinase_AS"/>
</dbReference>
<evidence type="ECO:0000256" key="1">
    <source>
        <dbReference type="ARBA" id="ARBA00012513"/>
    </source>
</evidence>
<evidence type="ECO:0000256" key="12">
    <source>
        <dbReference type="ARBA" id="ARBA00037982"/>
    </source>
</evidence>
<evidence type="ECO:0000313" key="24">
    <source>
        <dbReference type="Proteomes" id="UP000009046"/>
    </source>
</evidence>
<dbReference type="SMART" id="SM00220">
    <property type="entry name" value="S_TKc"/>
    <property type="match status" value="1"/>
</dbReference>
<keyword evidence="4 22" id="KW-0808">Transferase</keyword>
<keyword evidence="5" id="KW-0677">Repeat</keyword>
<dbReference type="CTD" id="8232867"/>
<evidence type="ECO:0000256" key="9">
    <source>
        <dbReference type="ARBA" id="ARBA00022843"/>
    </source>
</evidence>
<proteinExistence type="inferred from homology"/>
<keyword evidence="7 22" id="KW-0418">Kinase</keyword>
<dbReference type="GO" id="GO:0005634">
    <property type="term" value="C:nucleus"/>
    <property type="evidence" value="ECO:0007669"/>
    <property type="project" value="TreeGrafter"/>
</dbReference>
<dbReference type="GO" id="GO:0004694">
    <property type="term" value="F:eukaryotic translation initiation factor 2alpha kinase activity"/>
    <property type="evidence" value="ECO:0007669"/>
    <property type="project" value="TreeGrafter"/>
</dbReference>
<evidence type="ECO:0000256" key="2">
    <source>
        <dbReference type="ARBA" id="ARBA00022527"/>
    </source>
</evidence>
<evidence type="ECO:0000256" key="6">
    <source>
        <dbReference type="ARBA" id="ARBA00022741"/>
    </source>
</evidence>
<dbReference type="InParanoid" id="E0VB35"/>
<protein>
    <recommendedName>
        <fullName evidence="13">Eukaryotic translation initiation factor 2-alpha kinase 1</fullName>
        <ecNumber evidence="1">2.7.11.1</ecNumber>
    </recommendedName>
    <alternativeName>
        <fullName evidence="15">Heme-regulated eukaryotic initiation factor eIF-2-alpha kinase</fullName>
    </alternativeName>
    <alternativeName>
        <fullName evidence="14">Hemin-sensitive initiation factor 2-alpha kinase</fullName>
    </alternativeName>
</protein>
<dbReference type="OrthoDB" id="1405469at2759"/>
<evidence type="ECO:0000256" key="13">
    <source>
        <dbReference type="ARBA" id="ARBA00040433"/>
    </source>
</evidence>
<dbReference type="EMBL" id="AAZO01000603">
    <property type="status" value="NOT_ANNOTATED_CDS"/>
    <property type="molecule type" value="Genomic_DNA"/>
</dbReference>
<dbReference type="Pfam" id="PF00069">
    <property type="entry name" value="Pkinase"/>
    <property type="match status" value="2"/>
</dbReference>
<sequence>MSESKAIISSGWSSLSTIDDFDTGLNKNGNIIPTTEDVSKATAKSLFIESLIDQLCKLFEKDSSKRHQLYQRICRKLYQMHLVEATYNLEELAPLRGFYQQALLDAIITPTTRILPSPSFKLGSSSEYEELGLVASGGFGKVFKAKNLLDEVVYAVKKIPLKYKNISQFEKKLNEVKTLAKLNHCNIVQYKAAWLEPLFDFSSPIDSPDDTKISSNDSDIVVFEYTESNPSNTNKNSNQEEEENESNMAVCKYSAKEIVQKPAPQLNALLYLTMQLCDETLNEWLNKRNLDNTVDISLAMYIMIQISMGVQYIHSCNVVHHDIKPRNIFLSHDLKSVEVGDFGLACLQGHEHSGCLLEGGKFGTPLYAAPEQLKGCCDFKSDMFSLGLILIELLTIFSTEMERVKVLTKARSGELPSSIPIEFVPIIKDLISHKTSKRPNSTELISKLQNLNYKSFNELEIQSKAVAVEVEAVENICQRHVENDMKTLYIEDRQKIIRDKEREIIELRKILAQKENEIAELKNMVTIQKT</sequence>
<comment type="catalytic activity">
    <reaction evidence="18">
        <text>L-seryl-[protein] + ATP = O-phospho-L-seryl-[protein] + ADP + H(+)</text>
        <dbReference type="Rhea" id="RHEA:17989"/>
        <dbReference type="Rhea" id="RHEA-COMP:9863"/>
        <dbReference type="Rhea" id="RHEA-COMP:11604"/>
        <dbReference type="ChEBI" id="CHEBI:15378"/>
        <dbReference type="ChEBI" id="CHEBI:29999"/>
        <dbReference type="ChEBI" id="CHEBI:30616"/>
        <dbReference type="ChEBI" id="CHEBI:83421"/>
        <dbReference type="ChEBI" id="CHEBI:456216"/>
        <dbReference type="EC" id="2.7.11.1"/>
    </reaction>
    <physiologicalReaction direction="left-to-right" evidence="18">
        <dbReference type="Rhea" id="RHEA:17990"/>
    </physiologicalReaction>
</comment>
<comment type="similarity">
    <text evidence="12">Belongs to the protein kinase superfamily. Ser/Thr protein kinase family. GCN2 subfamily.</text>
</comment>
<evidence type="ECO:0000256" key="19">
    <source>
        <dbReference type="SAM" id="Coils"/>
    </source>
</evidence>
<dbReference type="PROSITE" id="PS00108">
    <property type="entry name" value="PROTEIN_KINASE_ST"/>
    <property type="match status" value="1"/>
</dbReference>
<reference evidence="22" key="2">
    <citation type="submission" date="2007-04" db="EMBL/GenBank/DDBJ databases">
        <title>The genome of the human body louse.</title>
        <authorList>
            <consortium name="The Human Body Louse Genome Consortium"/>
            <person name="Kirkness E."/>
            <person name="Walenz B."/>
            <person name="Hass B."/>
            <person name="Bruggner R."/>
            <person name="Strausberg R."/>
        </authorList>
    </citation>
    <scope>NUCLEOTIDE SEQUENCE</scope>
    <source>
        <strain evidence="22">USDA</strain>
    </source>
</reference>
<keyword evidence="24" id="KW-1185">Reference proteome</keyword>
<evidence type="ECO:0000256" key="16">
    <source>
        <dbReference type="ARBA" id="ARBA00046654"/>
    </source>
</evidence>
<dbReference type="KEGG" id="phu:Phum_PHUM050890"/>